<dbReference type="Gene3D" id="1.20.120.530">
    <property type="entry name" value="GntR ligand-binding domain-like"/>
    <property type="match status" value="1"/>
</dbReference>
<dbReference type="InterPro" id="IPR008920">
    <property type="entry name" value="TF_FadR/GntR_C"/>
</dbReference>
<dbReference type="Pfam" id="PF00392">
    <property type="entry name" value="GntR"/>
    <property type="match status" value="1"/>
</dbReference>
<name>A0A4Q2SFA1_9ACTN</name>
<dbReference type="InterPro" id="IPR036390">
    <property type="entry name" value="WH_DNA-bd_sf"/>
</dbReference>
<dbReference type="Gene3D" id="1.10.10.10">
    <property type="entry name" value="Winged helix-like DNA-binding domain superfamily/Winged helix DNA-binding domain"/>
    <property type="match status" value="1"/>
</dbReference>
<dbReference type="SUPFAM" id="SSF48008">
    <property type="entry name" value="GntR ligand-binding domain-like"/>
    <property type="match status" value="1"/>
</dbReference>
<evidence type="ECO:0000256" key="3">
    <source>
        <dbReference type="ARBA" id="ARBA00023163"/>
    </source>
</evidence>
<dbReference type="CDD" id="cd07377">
    <property type="entry name" value="WHTH_GntR"/>
    <property type="match status" value="1"/>
</dbReference>
<evidence type="ECO:0000256" key="1">
    <source>
        <dbReference type="ARBA" id="ARBA00023015"/>
    </source>
</evidence>
<dbReference type="Pfam" id="PF07729">
    <property type="entry name" value="FCD"/>
    <property type="match status" value="1"/>
</dbReference>
<keyword evidence="3" id="KW-0804">Transcription</keyword>
<comment type="caution">
    <text evidence="5">The sequence shown here is derived from an EMBL/GenBank/DDBJ whole genome shotgun (WGS) entry which is preliminary data.</text>
</comment>
<keyword evidence="2" id="KW-0238">DNA-binding</keyword>
<evidence type="ECO:0000313" key="5">
    <source>
        <dbReference type="EMBL" id="RYC04085.1"/>
    </source>
</evidence>
<dbReference type="InterPro" id="IPR036388">
    <property type="entry name" value="WH-like_DNA-bd_sf"/>
</dbReference>
<dbReference type="EMBL" id="SDWU01000003">
    <property type="protein sequence ID" value="RYC04085.1"/>
    <property type="molecule type" value="Genomic_DNA"/>
</dbReference>
<proteinExistence type="predicted"/>
<evidence type="ECO:0000259" key="4">
    <source>
        <dbReference type="PROSITE" id="PS50949"/>
    </source>
</evidence>
<dbReference type="GO" id="GO:0003700">
    <property type="term" value="F:DNA-binding transcription factor activity"/>
    <property type="evidence" value="ECO:0007669"/>
    <property type="project" value="InterPro"/>
</dbReference>
<dbReference type="InterPro" id="IPR011711">
    <property type="entry name" value="GntR_C"/>
</dbReference>
<evidence type="ECO:0000313" key="6">
    <source>
        <dbReference type="Proteomes" id="UP000293291"/>
    </source>
</evidence>
<dbReference type="AlphaFoldDB" id="A0A4Q2SFA1"/>
<dbReference type="GO" id="GO:0003677">
    <property type="term" value="F:DNA binding"/>
    <property type="evidence" value="ECO:0007669"/>
    <property type="project" value="UniProtKB-KW"/>
</dbReference>
<sequence>MSTSADRAARVVREQVVEGHLRSGTRLPEERLAGALGVSRNTLREALSQLVAERILVREPNRGVVVATPAVVDVEDVYRVRRLVEPAALARGTGHTPERIAAVAAAVTEGREAGERGDWDGVASANQHFHRAVVSLAGSPRLDAQMDLLLAEMRLFFHQMGAPERFHRPYLEENAAIAGLLTSGDRQGAADRLDAYLAAAEGQLVAAFRDRD</sequence>
<keyword evidence="1" id="KW-0805">Transcription regulation</keyword>
<dbReference type="OrthoDB" id="5243844at2"/>
<accession>A0A4Q2SFA1</accession>
<dbReference type="SUPFAM" id="SSF46785">
    <property type="entry name" value="Winged helix' DNA-binding domain"/>
    <property type="match status" value="1"/>
</dbReference>
<dbReference type="PANTHER" id="PTHR43537">
    <property type="entry name" value="TRANSCRIPTIONAL REGULATOR, GNTR FAMILY"/>
    <property type="match status" value="1"/>
</dbReference>
<dbReference type="SMART" id="SM00895">
    <property type="entry name" value="FCD"/>
    <property type="match status" value="1"/>
</dbReference>
<evidence type="ECO:0000256" key="2">
    <source>
        <dbReference type="ARBA" id="ARBA00023125"/>
    </source>
</evidence>
<protein>
    <submittedName>
        <fullName evidence="5">GntR family transcriptional regulator</fullName>
    </submittedName>
</protein>
<feature type="domain" description="HTH gntR-type" evidence="4">
    <location>
        <begin position="2"/>
        <end position="69"/>
    </location>
</feature>
<gene>
    <name evidence="5" type="ORF">EUA07_03255</name>
</gene>
<dbReference type="SMART" id="SM00345">
    <property type="entry name" value="HTH_GNTR"/>
    <property type="match status" value="1"/>
</dbReference>
<keyword evidence="6" id="KW-1185">Reference proteome</keyword>
<dbReference type="PROSITE" id="PS50949">
    <property type="entry name" value="HTH_GNTR"/>
    <property type="match status" value="1"/>
</dbReference>
<dbReference type="InterPro" id="IPR000524">
    <property type="entry name" value="Tscrpt_reg_HTH_GntR"/>
</dbReference>
<organism evidence="5 6">
    <name type="scientific">Nocardioides ganghwensis</name>
    <dbReference type="NCBI Taxonomy" id="252230"/>
    <lineage>
        <taxon>Bacteria</taxon>
        <taxon>Bacillati</taxon>
        <taxon>Actinomycetota</taxon>
        <taxon>Actinomycetes</taxon>
        <taxon>Propionibacteriales</taxon>
        <taxon>Nocardioidaceae</taxon>
        <taxon>Nocardioides</taxon>
    </lineage>
</organism>
<reference evidence="5 6" key="1">
    <citation type="submission" date="2019-01" db="EMBL/GenBank/DDBJ databases">
        <title>Novel species of Nocardioides.</title>
        <authorList>
            <person name="Liu Q."/>
            <person name="Xin Y.-H."/>
        </authorList>
    </citation>
    <scope>NUCLEOTIDE SEQUENCE [LARGE SCALE GENOMIC DNA]</scope>
    <source>
        <strain evidence="5 6">CGMCC 4.6875</strain>
    </source>
</reference>
<dbReference type="PANTHER" id="PTHR43537:SF45">
    <property type="entry name" value="GNTR FAMILY REGULATORY PROTEIN"/>
    <property type="match status" value="1"/>
</dbReference>
<dbReference type="Proteomes" id="UP000293291">
    <property type="component" value="Unassembled WGS sequence"/>
</dbReference>